<dbReference type="InterPro" id="IPR036388">
    <property type="entry name" value="WH-like_DNA-bd_sf"/>
</dbReference>
<dbReference type="SUPFAM" id="SSF46894">
    <property type="entry name" value="C-terminal effector domain of the bipartite response regulators"/>
    <property type="match status" value="1"/>
</dbReference>
<evidence type="ECO:0000256" key="1">
    <source>
        <dbReference type="ARBA" id="ARBA00023125"/>
    </source>
</evidence>
<protein>
    <submittedName>
        <fullName evidence="4">Winged helix-turn-helix transcriptional regulator</fullName>
    </submittedName>
</protein>
<dbReference type="Gene3D" id="1.10.10.10">
    <property type="entry name" value="Winged helix-like DNA-binding domain superfamily/Winged helix DNA-binding domain"/>
    <property type="match status" value="1"/>
</dbReference>
<feature type="domain" description="OmpR/PhoB-type" evidence="3">
    <location>
        <begin position="81"/>
        <end position="182"/>
    </location>
</feature>
<accession>A0ABS1YDY4</accession>
<comment type="caution">
    <text evidence="4">The sequence shown here is derived from an EMBL/GenBank/DDBJ whole genome shotgun (WGS) entry which is preliminary data.</text>
</comment>
<keyword evidence="5" id="KW-1185">Reference proteome</keyword>
<dbReference type="Pfam" id="PF00486">
    <property type="entry name" value="Trans_reg_C"/>
    <property type="match status" value="1"/>
</dbReference>
<dbReference type="EMBL" id="JAEVHL010000027">
    <property type="protein sequence ID" value="MBM0275562.1"/>
    <property type="molecule type" value="Genomic_DNA"/>
</dbReference>
<evidence type="ECO:0000256" key="2">
    <source>
        <dbReference type="PROSITE-ProRule" id="PRU01091"/>
    </source>
</evidence>
<sequence length="191" mass="20756">MTRVGQGCPSIPGGAVAEADEATLNGGDPADEPFPLLIAVTPSPAERIRLAERLDGIAPLLLVADLDELRRLIAVPQQVAANAPETAPVATLVIDSTRSSARCGDREVDLTRLEHDLLTCLITEPARVWSYAELHRSVWGDERRERKADVQSLVKRLRRKLHDLGTGAAIDVVRGVGLRLTDHQNARVERA</sequence>
<evidence type="ECO:0000313" key="5">
    <source>
        <dbReference type="Proteomes" id="UP000622245"/>
    </source>
</evidence>
<dbReference type="PROSITE" id="PS51755">
    <property type="entry name" value="OMPR_PHOB"/>
    <property type="match status" value="1"/>
</dbReference>
<dbReference type="SMART" id="SM00862">
    <property type="entry name" value="Trans_reg_C"/>
    <property type="match status" value="1"/>
</dbReference>
<evidence type="ECO:0000313" key="4">
    <source>
        <dbReference type="EMBL" id="MBM0275562.1"/>
    </source>
</evidence>
<name>A0ABS1YDY4_9ACTN</name>
<evidence type="ECO:0000259" key="3">
    <source>
        <dbReference type="PROSITE" id="PS51755"/>
    </source>
</evidence>
<dbReference type="CDD" id="cd00383">
    <property type="entry name" value="trans_reg_C"/>
    <property type="match status" value="1"/>
</dbReference>
<keyword evidence="1 2" id="KW-0238">DNA-binding</keyword>
<reference evidence="4 5" key="1">
    <citation type="submission" date="2021-01" db="EMBL/GenBank/DDBJ databases">
        <title>Draft genome sequence of Micromonospora sp. strain STR1s_6.</title>
        <authorList>
            <person name="Karlyshev A."/>
            <person name="Jawad R."/>
        </authorList>
    </citation>
    <scope>NUCLEOTIDE SEQUENCE [LARGE SCALE GENOMIC DNA]</scope>
    <source>
        <strain evidence="4 5">STR1S-6</strain>
    </source>
</reference>
<gene>
    <name evidence="4" type="ORF">JM949_08910</name>
</gene>
<dbReference type="InterPro" id="IPR001867">
    <property type="entry name" value="OmpR/PhoB-type_DNA-bd"/>
</dbReference>
<proteinExistence type="predicted"/>
<feature type="DNA-binding region" description="OmpR/PhoB-type" evidence="2">
    <location>
        <begin position="81"/>
        <end position="182"/>
    </location>
</feature>
<organism evidence="4 5">
    <name type="scientific">Micromonospora tarensis</name>
    <dbReference type="NCBI Taxonomy" id="2806100"/>
    <lineage>
        <taxon>Bacteria</taxon>
        <taxon>Bacillati</taxon>
        <taxon>Actinomycetota</taxon>
        <taxon>Actinomycetes</taxon>
        <taxon>Micromonosporales</taxon>
        <taxon>Micromonosporaceae</taxon>
        <taxon>Micromonospora</taxon>
    </lineage>
</organism>
<dbReference type="Proteomes" id="UP000622245">
    <property type="component" value="Unassembled WGS sequence"/>
</dbReference>
<dbReference type="InterPro" id="IPR016032">
    <property type="entry name" value="Sig_transdc_resp-reg_C-effctor"/>
</dbReference>